<dbReference type="GO" id="GO:0005829">
    <property type="term" value="C:cytosol"/>
    <property type="evidence" value="ECO:0007669"/>
    <property type="project" value="TreeGrafter"/>
</dbReference>
<evidence type="ECO:0000256" key="2">
    <source>
        <dbReference type="ARBA" id="ARBA00023125"/>
    </source>
</evidence>
<dbReference type="PANTHER" id="PTHR47894:SF1">
    <property type="entry name" value="HTH-TYPE TRANSCRIPTIONAL REGULATOR VQSM"/>
    <property type="match status" value="1"/>
</dbReference>
<evidence type="ECO:0000313" key="6">
    <source>
        <dbReference type="Proteomes" id="UP000032746"/>
    </source>
</evidence>
<dbReference type="InterPro" id="IPR009057">
    <property type="entry name" value="Homeodomain-like_sf"/>
</dbReference>
<dbReference type="Pfam" id="PF12833">
    <property type="entry name" value="HTH_18"/>
    <property type="match status" value="1"/>
</dbReference>
<evidence type="ECO:0000256" key="3">
    <source>
        <dbReference type="ARBA" id="ARBA00023163"/>
    </source>
</evidence>
<evidence type="ECO:0000256" key="1">
    <source>
        <dbReference type="ARBA" id="ARBA00023015"/>
    </source>
</evidence>
<proteinExistence type="predicted"/>
<evidence type="ECO:0000313" key="5">
    <source>
        <dbReference type="EMBL" id="AKA33152.1"/>
    </source>
</evidence>
<name>A0A0D5YLS7_ACIBA</name>
<dbReference type="SMART" id="SM00342">
    <property type="entry name" value="HTH_ARAC"/>
    <property type="match status" value="1"/>
</dbReference>
<dbReference type="GO" id="GO:0000976">
    <property type="term" value="F:transcription cis-regulatory region binding"/>
    <property type="evidence" value="ECO:0007669"/>
    <property type="project" value="TreeGrafter"/>
</dbReference>
<dbReference type="EMBL" id="CP008706">
    <property type="protein sequence ID" value="AKA33152.1"/>
    <property type="molecule type" value="Genomic_DNA"/>
</dbReference>
<feature type="domain" description="HTH araC/xylS-type" evidence="4">
    <location>
        <begin position="239"/>
        <end position="337"/>
    </location>
</feature>
<dbReference type="InterPro" id="IPR018060">
    <property type="entry name" value="HTH_AraC"/>
</dbReference>
<keyword evidence="3" id="KW-0804">Transcription</keyword>
<sequence length="341" mass="38815">MEGHCVGQLTDASVVLRFGYQAIRRAGLPTEEILTKAGVALNQVDTNARTPLSAQYAFWTAAQEVSKDPDIGLHLGEHLPLYRGQVIEHLFISSETFGEGLKRALAYQRLISDAFDAKLVVEDGRCYLTNGEQVGADNLVNRHFSECAISGVLRFFKFITEGQFHPIFIDFNFSEGASEDEYFRVYGCPVSLGQKETRLYFDPAILDFQLWQAEPELLQLHEQLAIEKLQELARYDLVGEVRRAIGSTLESGETTLETVAAQLNITPRRLRTQLSEANTSFQQILSDYRCRLAKKLLANTNESVERIVYLTGFSEPSTFYRAFKRWTNETPVEYRKRKQHR</sequence>
<dbReference type="Proteomes" id="UP000032746">
    <property type="component" value="Chromosome"/>
</dbReference>
<accession>A0A0D5YLS7</accession>
<dbReference type="Gene3D" id="1.10.10.60">
    <property type="entry name" value="Homeodomain-like"/>
    <property type="match status" value="1"/>
</dbReference>
<dbReference type="AlphaFoldDB" id="A0A0D5YLS7"/>
<dbReference type="GO" id="GO:0003700">
    <property type="term" value="F:DNA-binding transcription factor activity"/>
    <property type="evidence" value="ECO:0007669"/>
    <property type="project" value="InterPro"/>
</dbReference>
<evidence type="ECO:0000259" key="4">
    <source>
        <dbReference type="PROSITE" id="PS01124"/>
    </source>
</evidence>
<keyword evidence="1" id="KW-0805">Transcription regulation</keyword>
<reference evidence="5 6" key="1">
    <citation type="journal article" date="2015" name="J. Bacteriol.">
        <title>Resources for Genetic and Genomic Analysis of Emerging Pathogen Acinetobacter baumannii.</title>
        <authorList>
            <person name="Gallagher L.A."/>
            <person name="Ramage E."/>
            <person name="Weiss E.J."/>
            <person name="Radey M."/>
            <person name="Hayden H.S."/>
            <person name="Held K.G."/>
            <person name="Huse H.K."/>
            <person name="Zurawski D.V."/>
            <person name="Brittnacher M.J."/>
            <person name="Manoil C."/>
        </authorList>
    </citation>
    <scope>NUCLEOTIDE SEQUENCE [LARGE SCALE GENOMIC DNA]</scope>
    <source>
        <strain evidence="5 6">AB5075-UW</strain>
    </source>
</reference>
<gene>
    <name evidence="5" type="ORF">ABUW_3456</name>
</gene>
<dbReference type="Pfam" id="PF12625">
    <property type="entry name" value="Arabinose_bd"/>
    <property type="match status" value="1"/>
</dbReference>
<dbReference type="PANTHER" id="PTHR47894">
    <property type="entry name" value="HTH-TYPE TRANSCRIPTIONAL REGULATOR GADX"/>
    <property type="match status" value="1"/>
</dbReference>
<dbReference type="SUPFAM" id="SSF46689">
    <property type="entry name" value="Homeodomain-like"/>
    <property type="match status" value="1"/>
</dbReference>
<organism evidence="5 6">
    <name type="scientific">Acinetobacter baumannii</name>
    <dbReference type="NCBI Taxonomy" id="470"/>
    <lineage>
        <taxon>Bacteria</taxon>
        <taxon>Pseudomonadati</taxon>
        <taxon>Pseudomonadota</taxon>
        <taxon>Gammaproteobacteria</taxon>
        <taxon>Moraxellales</taxon>
        <taxon>Moraxellaceae</taxon>
        <taxon>Acinetobacter</taxon>
        <taxon>Acinetobacter calcoaceticus/baumannii complex</taxon>
    </lineage>
</organism>
<dbReference type="PROSITE" id="PS01124">
    <property type="entry name" value="HTH_ARAC_FAMILY_2"/>
    <property type="match status" value="1"/>
</dbReference>
<protein>
    <submittedName>
        <fullName evidence="5">Helix-turn-helix-domain containing protein, AraC type</fullName>
    </submittedName>
</protein>
<dbReference type="PATRIC" id="fig|470.1289.peg.443"/>
<dbReference type="OMA" id="PREVRFM"/>
<keyword evidence="2" id="KW-0238">DNA-binding</keyword>
<reference evidence="6" key="2">
    <citation type="submission" date="2015-03" db="EMBL/GenBank/DDBJ databases">
        <authorList>
            <person name="Gallagher L.A."/>
            <person name="Hayden H.S."/>
            <person name="Weiss E.J."/>
            <person name="Hager K.R."/>
            <person name="Ramage E."/>
            <person name="Radey M.R."/>
            <person name="Bydalek R."/>
            <person name="Manoil C."/>
            <person name="Miller S.I."/>
            <person name="Brittnacher M.J."/>
        </authorList>
    </citation>
    <scope>NUCLEOTIDE SEQUENCE [LARGE SCALE GENOMIC DNA]</scope>
    <source>
        <strain evidence="6">AB5075-UW</strain>
    </source>
</reference>
<dbReference type="InterPro" id="IPR032687">
    <property type="entry name" value="AraC-type_N"/>
</dbReference>